<keyword evidence="2" id="KW-1185">Reference proteome</keyword>
<comment type="caution">
    <text evidence="1">The sequence shown here is derived from an EMBL/GenBank/DDBJ whole genome shotgun (WGS) entry which is preliminary data.</text>
</comment>
<sequence>MILKNIDNIVFDFNIINIKFNNINGLIVK</sequence>
<dbReference type="AlphaFoldDB" id="A0A420AFM2"/>
<proteinExistence type="predicted"/>
<gene>
    <name evidence="1" type="ORF">DFQ12_5104</name>
</gene>
<name>A0A420AFM2_SPHD1</name>
<accession>A0A420AFM2</accession>
<dbReference type="Proteomes" id="UP000286246">
    <property type="component" value="Unassembled WGS sequence"/>
</dbReference>
<reference evidence="1 2" key="1">
    <citation type="submission" date="2018-09" db="EMBL/GenBank/DDBJ databases">
        <title>Genomic Encyclopedia of Type Strains, Phase III (KMG-III): the genomes of soil and plant-associated and newly described type strains.</title>
        <authorList>
            <person name="Whitman W."/>
        </authorList>
    </citation>
    <scope>NUCLEOTIDE SEQUENCE [LARGE SCALE GENOMIC DNA]</scope>
    <source>
        <strain evidence="1 2">CECT 7938</strain>
    </source>
</reference>
<organism evidence="1 2">
    <name type="scientific">Sphingobacterium detergens</name>
    <dbReference type="NCBI Taxonomy" id="1145106"/>
    <lineage>
        <taxon>Bacteria</taxon>
        <taxon>Pseudomonadati</taxon>
        <taxon>Bacteroidota</taxon>
        <taxon>Sphingobacteriia</taxon>
        <taxon>Sphingobacteriales</taxon>
        <taxon>Sphingobacteriaceae</taxon>
        <taxon>Sphingobacterium</taxon>
    </lineage>
</organism>
<protein>
    <submittedName>
        <fullName evidence="1">Uncharacterized protein</fullName>
    </submittedName>
</protein>
<dbReference type="EMBL" id="RAPY01000007">
    <property type="protein sequence ID" value="RKE43320.1"/>
    <property type="molecule type" value="Genomic_DNA"/>
</dbReference>
<evidence type="ECO:0000313" key="1">
    <source>
        <dbReference type="EMBL" id="RKE43320.1"/>
    </source>
</evidence>
<evidence type="ECO:0000313" key="2">
    <source>
        <dbReference type="Proteomes" id="UP000286246"/>
    </source>
</evidence>